<comment type="caution">
    <text evidence="9">The sequence shown here is derived from an EMBL/GenBank/DDBJ whole genome shotgun (WGS) entry which is preliminary data.</text>
</comment>
<feature type="domain" description="Glycosyltransferase 2-like" evidence="8">
    <location>
        <begin position="10"/>
        <end position="151"/>
    </location>
</feature>
<dbReference type="Proteomes" id="UP000197768">
    <property type="component" value="Unassembled WGS sequence"/>
</dbReference>
<evidence type="ECO:0000256" key="4">
    <source>
        <dbReference type="ARBA" id="ARBA00022692"/>
    </source>
</evidence>
<dbReference type="InterPro" id="IPR001173">
    <property type="entry name" value="Glyco_trans_2-like"/>
</dbReference>
<reference evidence="9 10" key="1">
    <citation type="journal article" date="2017" name="Infect. Genet. Evol.">
        <title>Comparative genome analysis of fish pathogen Flavobacterium columnare reveals extensive sequence diversity within the species.</title>
        <authorList>
            <person name="Kayansamruaj P."/>
            <person name="Dong H.T."/>
            <person name="Hirono I."/>
            <person name="Kondo H."/>
            <person name="Senapin S."/>
            <person name="Rodkhum C."/>
        </authorList>
    </citation>
    <scope>NUCLEOTIDE SEQUENCE [LARGE SCALE GENOMIC DNA]</scope>
    <source>
        <strain evidence="9 10">1215</strain>
    </source>
</reference>
<evidence type="ECO:0000256" key="3">
    <source>
        <dbReference type="ARBA" id="ARBA00022679"/>
    </source>
</evidence>
<feature type="transmembrane region" description="Helical" evidence="7">
    <location>
        <begin position="269"/>
        <end position="293"/>
    </location>
</feature>
<comment type="subcellular location">
    <subcellularLocation>
        <location evidence="1">Membrane</location>
        <topology evidence="1">Multi-pass membrane protein</topology>
    </subcellularLocation>
</comment>
<dbReference type="PANTHER" id="PTHR48090">
    <property type="entry name" value="UNDECAPRENYL-PHOSPHATE 4-DEOXY-4-FORMAMIDO-L-ARABINOSE TRANSFERASE-RELATED"/>
    <property type="match status" value="1"/>
</dbReference>
<feature type="transmembrane region" description="Helical" evidence="7">
    <location>
        <begin position="233"/>
        <end position="257"/>
    </location>
</feature>
<sequence>MTSEKKKIAVVIPAYNEVGNIKIMIDSLHRVFATLDYQYSLLFVDDGSKDLTLSTLKELTEQDSRLFYVELSKNFGHQNALKAGVDTVVDTVDAIITMDGDMQHPPELLPQLLAKWEEGFDVVYTIREEDENLSLFKKKTSRGFYNLMNYLSEVKFEPGTADFRLMDQRVAKVFSSFSENELFIRGLINWLGFRQYGITFQPAKRFAGESKYTVKKMLRFALQGITSFSTRPLYLAVLLGLFITLVSFIGYLVYILFSIYHGHVISGWASLISTVVFFGGLNLIVLGIIGIYVGKLFMQSKARPNCLIRDTNYKN</sequence>
<dbReference type="CDD" id="cd04187">
    <property type="entry name" value="DPM1_like_bac"/>
    <property type="match status" value="1"/>
</dbReference>
<dbReference type="PANTHER" id="PTHR48090:SF1">
    <property type="entry name" value="PROPHAGE BACTOPRENOL GLUCOSYL TRANSFERASE HOMOLOG"/>
    <property type="match status" value="1"/>
</dbReference>
<accession>A0A246GI99</accession>
<dbReference type="Pfam" id="PF00535">
    <property type="entry name" value="Glycos_transf_2"/>
    <property type="match status" value="1"/>
</dbReference>
<gene>
    <name evidence="9" type="ORF">BWK59_07910</name>
</gene>
<keyword evidence="3 9" id="KW-0808">Transferase</keyword>
<dbReference type="AlphaFoldDB" id="A0A246GI99"/>
<dbReference type="GO" id="GO:0005886">
    <property type="term" value="C:plasma membrane"/>
    <property type="evidence" value="ECO:0007669"/>
    <property type="project" value="TreeGrafter"/>
</dbReference>
<name>A0A246GI99_9FLAO</name>
<protein>
    <submittedName>
        <fullName evidence="9">Glycosyltransferase</fullName>
    </submittedName>
</protein>
<evidence type="ECO:0000256" key="6">
    <source>
        <dbReference type="ARBA" id="ARBA00023136"/>
    </source>
</evidence>
<evidence type="ECO:0000256" key="2">
    <source>
        <dbReference type="ARBA" id="ARBA00022676"/>
    </source>
</evidence>
<keyword evidence="6 7" id="KW-0472">Membrane</keyword>
<organism evidence="9 10">
    <name type="scientific">Flavobacterium davisii</name>
    <dbReference type="NCBI Taxonomy" id="2906077"/>
    <lineage>
        <taxon>Bacteria</taxon>
        <taxon>Pseudomonadati</taxon>
        <taxon>Bacteroidota</taxon>
        <taxon>Flavobacteriia</taxon>
        <taxon>Flavobacteriales</taxon>
        <taxon>Flavobacteriaceae</taxon>
        <taxon>Flavobacterium</taxon>
    </lineage>
</organism>
<keyword evidence="2" id="KW-0328">Glycosyltransferase</keyword>
<proteinExistence type="predicted"/>
<dbReference type="GO" id="GO:0016757">
    <property type="term" value="F:glycosyltransferase activity"/>
    <property type="evidence" value="ECO:0007669"/>
    <property type="project" value="UniProtKB-KW"/>
</dbReference>
<dbReference type="RefSeq" id="WP_088392731.1">
    <property type="nucleotide sequence ID" value="NZ_MTCZ01000066.1"/>
</dbReference>
<dbReference type="InterPro" id="IPR029044">
    <property type="entry name" value="Nucleotide-diphossugar_trans"/>
</dbReference>
<dbReference type="SUPFAM" id="SSF53448">
    <property type="entry name" value="Nucleotide-diphospho-sugar transferases"/>
    <property type="match status" value="1"/>
</dbReference>
<dbReference type="InterPro" id="IPR050256">
    <property type="entry name" value="Glycosyltransferase_2"/>
</dbReference>
<evidence type="ECO:0000256" key="1">
    <source>
        <dbReference type="ARBA" id="ARBA00004141"/>
    </source>
</evidence>
<evidence type="ECO:0000256" key="5">
    <source>
        <dbReference type="ARBA" id="ARBA00022989"/>
    </source>
</evidence>
<evidence type="ECO:0000313" key="10">
    <source>
        <dbReference type="Proteomes" id="UP000197768"/>
    </source>
</evidence>
<dbReference type="EMBL" id="MTCZ01000066">
    <property type="protein sequence ID" value="OWP83949.1"/>
    <property type="molecule type" value="Genomic_DNA"/>
</dbReference>
<keyword evidence="4 7" id="KW-0812">Transmembrane</keyword>
<evidence type="ECO:0000313" key="9">
    <source>
        <dbReference type="EMBL" id="OWP83949.1"/>
    </source>
</evidence>
<dbReference type="Gene3D" id="3.90.550.10">
    <property type="entry name" value="Spore Coat Polysaccharide Biosynthesis Protein SpsA, Chain A"/>
    <property type="match status" value="1"/>
</dbReference>
<keyword evidence="5 7" id="KW-1133">Transmembrane helix</keyword>
<evidence type="ECO:0000256" key="7">
    <source>
        <dbReference type="SAM" id="Phobius"/>
    </source>
</evidence>
<evidence type="ECO:0000259" key="8">
    <source>
        <dbReference type="Pfam" id="PF00535"/>
    </source>
</evidence>